<evidence type="ECO:0000313" key="5">
    <source>
        <dbReference type="Proteomes" id="UP000588277"/>
    </source>
</evidence>
<accession>A0A7Y0F343</accession>
<dbReference type="SMART" id="SM00062">
    <property type="entry name" value="PBPb"/>
    <property type="match status" value="1"/>
</dbReference>
<feature type="chain" id="PRO_5039642642" evidence="2">
    <location>
        <begin position="23"/>
        <end position="301"/>
    </location>
</feature>
<gene>
    <name evidence="4" type="ORF">G1C96_1629</name>
</gene>
<dbReference type="EMBL" id="JAAIIH010000015">
    <property type="protein sequence ID" value="NMN01046.1"/>
    <property type="molecule type" value="Genomic_DNA"/>
</dbReference>
<dbReference type="Proteomes" id="UP000588277">
    <property type="component" value="Unassembled WGS sequence"/>
</dbReference>
<dbReference type="InterPro" id="IPR001638">
    <property type="entry name" value="Solute-binding_3/MltF_N"/>
</dbReference>
<evidence type="ECO:0000313" key="4">
    <source>
        <dbReference type="EMBL" id="NMN01046.1"/>
    </source>
</evidence>
<dbReference type="PROSITE" id="PS51257">
    <property type="entry name" value="PROKAR_LIPOPROTEIN"/>
    <property type="match status" value="1"/>
</dbReference>
<keyword evidence="5" id="KW-1185">Reference proteome</keyword>
<dbReference type="SUPFAM" id="SSF53850">
    <property type="entry name" value="Periplasmic binding protein-like II"/>
    <property type="match status" value="1"/>
</dbReference>
<evidence type="ECO:0000256" key="2">
    <source>
        <dbReference type="SAM" id="SignalP"/>
    </source>
</evidence>
<evidence type="ECO:0000259" key="3">
    <source>
        <dbReference type="SMART" id="SM00062"/>
    </source>
</evidence>
<evidence type="ECO:0000256" key="1">
    <source>
        <dbReference type="ARBA" id="ARBA00022729"/>
    </source>
</evidence>
<dbReference type="AlphaFoldDB" id="A0A7Y0F343"/>
<organism evidence="4 5">
    <name type="scientific">Bifidobacterium moraviense</name>
    <dbReference type="NCBI Taxonomy" id="2675323"/>
    <lineage>
        <taxon>Bacteria</taxon>
        <taxon>Bacillati</taxon>
        <taxon>Actinomycetota</taxon>
        <taxon>Actinomycetes</taxon>
        <taxon>Bifidobacteriales</taxon>
        <taxon>Bifidobacteriaceae</taxon>
        <taxon>Bifidobacterium</taxon>
    </lineage>
</organism>
<feature type="domain" description="Solute-binding protein family 3/N-terminal" evidence="3">
    <location>
        <begin position="64"/>
        <end position="295"/>
    </location>
</feature>
<dbReference type="Gene3D" id="3.40.190.10">
    <property type="entry name" value="Periplasmic binding protein-like II"/>
    <property type="match status" value="2"/>
</dbReference>
<feature type="signal peptide" evidence="2">
    <location>
        <begin position="1"/>
        <end position="22"/>
    </location>
</feature>
<sequence>MTQHNRIIAAVLAIAMAAAGLAACGAGNATDAALAQQQSSAPTVTKDKAASATVSSPAIQTNGTLKICTAFSTGNPPTYFTDAENKPVGAEVEMGEWVAHDLGLEASFVDVAFASIVPALQAGKCDVIMSSLYIKPERAKVVDFVPYLMSGSAVAVPKGNPKKITGMDDSLCGLKISAAVGKTATLQAQQQVEQCAKDGKPELKLVQTDQTTAAVQQLVTGQVDAYAGETPVVLYYQQKQQDSFEMAGKEFAPIEVGAAVNKGNSTLSDALTASFKKLNDSGDYAKILAKWNMSSLAYTKF</sequence>
<keyword evidence="1 2" id="KW-0732">Signal</keyword>
<dbReference type="PANTHER" id="PTHR35936:SF17">
    <property type="entry name" value="ARGININE-BINDING EXTRACELLULAR PROTEIN ARTP"/>
    <property type="match status" value="1"/>
</dbReference>
<reference evidence="4 5" key="1">
    <citation type="submission" date="2020-02" db="EMBL/GenBank/DDBJ databases">
        <title>Characterization of phylogenetic diversity of novel bifidobacterial species isolated in Czech ZOOs.</title>
        <authorList>
            <person name="Lugli G.A."/>
            <person name="Vera N.B."/>
            <person name="Ventura M."/>
        </authorList>
    </citation>
    <scope>NUCLEOTIDE SEQUENCE [LARGE SCALE GENOMIC DNA]</scope>
    <source>
        <strain evidence="4 5">DSM 109958</strain>
    </source>
</reference>
<proteinExistence type="predicted"/>
<dbReference type="CDD" id="cd01004">
    <property type="entry name" value="PBP2_MidA_like"/>
    <property type="match status" value="1"/>
</dbReference>
<dbReference type="PANTHER" id="PTHR35936">
    <property type="entry name" value="MEMBRANE-BOUND LYTIC MUREIN TRANSGLYCOSYLASE F"/>
    <property type="match status" value="1"/>
</dbReference>
<dbReference type="RefSeq" id="WP_169276130.1">
    <property type="nucleotide sequence ID" value="NZ_JAAIIH010000015.1"/>
</dbReference>
<name>A0A7Y0F343_9BIFI</name>
<comment type="caution">
    <text evidence="4">The sequence shown here is derived from an EMBL/GenBank/DDBJ whole genome shotgun (WGS) entry which is preliminary data.</text>
</comment>
<dbReference type="Pfam" id="PF00497">
    <property type="entry name" value="SBP_bac_3"/>
    <property type="match status" value="1"/>
</dbReference>
<protein>
    <submittedName>
        <fullName evidence="4">ABC transporter substrate-binding protein</fullName>
    </submittedName>
</protein>